<gene>
    <name evidence="1" type="ORF">ACE3NQ_04275</name>
</gene>
<dbReference type="Proteomes" id="UP001580407">
    <property type="component" value="Unassembled WGS sequence"/>
</dbReference>
<dbReference type="InterPro" id="IPR011009">
    <property type="entry name" value="Kinase-like_dom_sf"/>
</dbReference>
<dbReference type="RefSeq" id="WP_375524024.1">
    <property type="nucleotide sequence ID" value="NZ_JBHILM010000003.1"/>
</dbReference>
<evidence type="ECO:0000313" key="1">
    <source>
        <dbReference type="EMBL" id="MFB5680137.1"/>
    </source>
</evidence>
<keyword evidence="2" id="KW-1185">Reference proteome</keyword>
<reference evidence="1 2" key="1">
    <citation type="submission" date="2024-09" db="EMBL/GenBank/DDBJ databases">
        <authorList>
            <person name="Ruan L."/>
        </authorList>
    </citation>
    <scope>NUCLEOTIDE SEQUENCE [LARGE SCALE GENOMIC DNA]</scope>
    <source>
        <strain evidence="1 2">D33</strain>
    </source>
</reference>
<evidence type="ECO:0000313" key="2">
    <source>
        <dbReference type="Proteomes" id="UP001580407"/>
    </source>
</evidence>
<protein>
    <submittedName>
        <fullName evidence="1">Phosphotransferase</fullName>
    </submittedName>
</protein>
<proteinExistence type="predicted"/>
<dbReference type="Gene3D" id="3.90.1200.10">
    <property type="match status" value="1"/>
</dbReference>
<dbReference type="SUPFAM" id="SSF56112">
    <property type="entry name" value="Protein kinase-like (PK-like)"/>
    <property type="match status" value="1"/>
</dbReference>
<name>A0ABV5B371_9BACL</name>
<sequence>MRNDMEEGIRLLETKLSESVQTSVVHGDFHYDNIFWDEKTDGIGSYTALVH</sequence>
<dbReference type="EMBL" id="JBHILM010000003">
    <property type="protein sequence ID" value="MFB5680137.1"/>
    <property type="molecule type" value="Genomic_DNA"/>
</dbReference>
<organism evidence="1 2">
    <name type="scientific">Paenibacillus terreus</name>
    <dbReference type="NCBI Taxonomy" id="1387834"/>
    <lineage>
        <taxon>Bacteria</taxon>
        <taxon>Bacillati</taxon>
        <taxon>Bacillota</taxon>
        <taxon>Bacilli</taxon>
        <taxon>Bacillales</taxon>
        <taxon>Paenibacillaceae</taxon>
        <taxon>Paenibacillus</taxon>
    </lineage>
</organism>
<accession>A0ABV5B371</accession>
<comment type="caution">
    <text evidence="1">The sequence shown here is derived from an EMBL/GenBank/DDBJ whole genome shotgun (WGS) entry which is preliminary data.</text>
</comment>